<dbReference type="InterPro" id="IPR031107">
    <property type="entry name" value="Small_HSP"/>
</dbReference>
<evidence type="ECO:0000256" key="4">
    <source>
        <dbReference type="SAM" id="MobiDB-lite"/>
    </source>
</evidence>
<feature type="region of interest" description="Disordered" evidence="4">
    <location>
        <begin position="1"/>
        <end position="58"/>
    </location>
</feature>
<comment type="caution">
    <text evidence="6">The sequence shown here is derived from an EMBL/GenBank/DDBJ whole genome shotgun (WGS) entry which is preliminary data.</text>
</comment>
<accession>A0A9Q1RSK3</accession>
<protein>
    <recommendedName>
        <fullName evidence="5">SHSP domain-containing protein</fullName>
    </recommendedName>
</protein>
<keyword evidence="1" id="KW-0346">Stress response</keyword>
<comment type="similarity">
    <text evidence="2 3">Belongs to the small heat shock protein (HSP20) family.</text>
</comment>
<evidence type="ECO:0000313" key="7">
    <source>
        <dbReference type="Proteomes" id="UP001152561"/>
    </source>
</evidence>
<feature type="compositionally biased region" description="Polar residues" evidence="4">
    <location>
        <begin position="157"/>
        <end position="190"/>
    </location>
</feature>
<feature type="region of interest" description="Disordered" evidence="4">
    <location>
        <begin position="152"/>
        <end position="198"/>
    </location>
</feature>
<dbReference type="PROSITE" id="PS01031">
    <property type="entry name" value="SHSP"/>
    <property type="match status" value="1"/>
</dbReference>
<dbReference type="InterPro" id="IPR002068">
    <property type="entry name" value="A-crystallin/Hsp20_dom"/>
</dbReference>
<dbReference type="Pfam" id="PF00011">
    <property type="entry name" value="HSP20"/>
    <property type="match status" value="1"/>
</dbReference>
<sequence length="329" mass="37347">MSLMPLFNGRKNHARRAQNPSPAATITHQSQTNQDPPPTKNITHKSQTSRGLQDPYNPSHEFYLETRRSLIAPALSFPHEPPSLAQVEFETTPEAHVFRANLHGYKKEEVKLSSIGMLEIRDLAAEFLGLFDDENKTAKMSLMPLFNGRKNHARRAQNPSPAATITHQSQTNQDPPPTKNITHKSQTSRGLQDPYNPSHEFYLETRRSLIAPALSFPHEPPSLAQVEFETTPEAHVFRANLHGYKKEEVKVQVEDDRVLKITGEKKIVQKGYDNWHHFHRRIGKFSTAFNLPDDARVDKVKSSMENGVLIVTVPKKGANKSNFRTVRIF</sequence>
<evidence type="ECO:0000256" key="2">
    <source>
        <dbReference type="PROSITE-ProRule" id="PRU00285"/>
    </source>
</evidence>
<evidence type="ECO:0000259" key="5">
    <source>
        <dbReference type="PROSITE" id="PS01031"/>
    </source>
</evidence>
<evidence type="ECO:0000313" key="6">
    <source>
        <dbReference type="EMBL" id="KAJ8570869.1"/>
    </source>
</evidence>
<feature type="domain" description="SHSP" evidence="5">
    <location>
        <begin position="217"/>
        <end position="329"/>
    </location>
</feature>
<feature type="compositionally biased region" description="Polar residues" evidence="4">
    <location>
        <begin position="18"/>
        <end position="51"/>
    </location>
</feature>
<dbReference type="Gene3D" id="2.60.40.790">
    <property type="match status" value="1"/>
</dbReference>
<reference evidence="7" key="1">
    <citation type="journal article" date="2023" name="Proc. Natl. Acad. Sci. U.S.A.">
        <title>Genomic and structural basis for evolution of tropane alkaloid biosynthesis.</title>
        <authorList>
            <person name="Wanga Y.-J."/>
            <person name="Taina T."/>
            <person name="Yua J.-Y."/>
            <person name="Lia J."/>
            <person name="Xua B."/>
            <person name="Chenc J."/>
            <person name="D'Auriad J.C."/>
            <person name="Huanga J.-P."/>
            <person name="Huanga S.-X."/>
        </authorList>
    </citation>
    <scope>NUCLEOTIDE SEQUENCE [LARGE SCALE GENOMIC DNA]</scope>
    <source>
        <strain evidence="7">cv. KIB-2019</strain>
    </source>
</reference>
<dbReference type="AlphaFoldDB" id="A0A9Q1RSK3"/>
<dbReference type="PANTHER" id="PTHR11527">
    <property type="entry name" value="HEAT-SHOCK PROTEIN 20 FAMILY MEMBER"/>
    <property type="match status" value="1"/>
</dbReference>
<organism evidence="6 7">
    <name type="scientific">Anisodus acutangulus</name>
    <dbReference type="NCBI Taxonomy" id="402998"/>
    <lineage>
        <taxon>Eukaryota</taxon>
        <taxon>Viridiplantae</taxon>
        <taxon>Streptophyta</taxon>
        <taxon>Embryophyta</taxon>
        <taxon>Tracheophyta</taxon>
        <taxon>Spermatophyta</taxon>
        <taxon>Magnoliopsida</taxon>
        <taxon>eudicotyledons</taxon>
        <taxon>Gunneridae</taxon>
        <taxon>Pentapetalae</taxon>
        <taxon>asterids</taxon>
        <taxon>lamiids</taxon>
        <taxon>Solanales</taxon>
        <taxon>Solanaceae</taxon>
        <taxon>Solanoideae</taxon>
        <taxon>Hyoscyameae</taxon>
        <taxon>Anisodus</taxon>
    </lineage>
</organism>
<dbReference type="SUPFAM" id="SSF49764">
    <property type="entry name" value="HSP20-like chaperones"/>
    <property type="match status" value="1"/>
</dbReference>
<proteinExistence type="inferred from homology"/>
<keyword evidence="7" id="KW-1185">Reference proteome</keyword>
<dbReference type="OrthoDB" id="1431247at2759"/>
<evidence type="ECO:0000256" key="3">
    <source>
        <dbReference type="RuleBase" id="RU003616"/>
    </source>
</evidence>
<dbReference type="Proteomes" id="UP001152561">
    <property type="component" value="Unassembled WGS sequence"/>
</dbReference>
<name>A0A9Q1RSK3_9SOLA</name>
<gene>
    <name evidence="6" type="ORF">K7X08_037841</name>
</gene>
<dbReference type="EMBL" id="JAJAGQ010000002">
    <property type="protein sequence ID" value="KAJ8570869.1"/>
    <property type="molecule type" value="Genomic_DNA"/>
</dbReference>
<dbReference type="InterPro" id="IPR008978">
    <property type="entry name" value="HSP20-like_chaperone"/>
</dbReference>
<evidence type="ECO:0000256" key="1">
    <source>
        <dbReference type="ARBA" id="ARBA00023016"/>
    </source>
</evidence>